<name>A0AAF3ET97_9BILA</name>
<proteinExistence type="inferred from homology"/>
<dbReference type="Pfam" id="PF13879">
    <property type="entry name" value="Hmw_CFAP97"/>
    <property type="match status" value="1"/>
</dbReference>
<sequence length="86" mass="10553">MKRDPVLRHEQMRRYIQHRNRVLDMKSVIGKDLRNRSRSEPPKRRRKTEDEEETQRRIDLENERLMAQLTTIARRRAATPNPKKTY</sequence>
<reference evidence="4" key="1">
    <citation type="submission" date="2024-02" db="UniProtKB">
        <authorList>
            <consortium name="WormBaseParasite"/>
        </authorList>
    </citation>
    <scope>IDENTIFICATION</scope>
</reference>
<evidence type="ECO:0000256" key="2">
    <source>
        <dbReference type="SAM" id="MobiDB-lite"/>
    </source>
</evidence>
<dbReference type="InterPro" id="IPR029488">
    <property type="entry name" value="Hmw/CFAP97"/>
</dbReference>
<dbReference type="Proteomes" id="UP000887575">
    <property type="component" value="Unassembled WGS sequence"/>
</dbReference>
<evidence type="ECO:0000313" key="3">
    <source>
        <dbReference type="Proteomes" id="UP000887575"/>
    </source>
</evidence>
<accession>A0AAF3ET97</accession>
<comment type="similarity">
    <text evidence="1">Belongs to the CFAP97 family.</text>
</comment>
<dbReference type="AlphaFoldDB" id="A0AAF3ET97"/>
<feature type="compositionally biased region" description="Basic and acidic residues" evidence="2">
    <location>
        <begin position="26"/>
        <end position="42"/>
    </location>
</feature>
<feature type="region of interest" description="Disordered" evidence="2">
    <location>
        <begin position="26"/>
        <end position="58"/>
    </location>
</feature>
<protein>
    <submittedName>
        <fullName evidence="4">Uncharacterized protein</fullName>
    </submittedName>
</protein>
<evidence type="ECO:0000313" key="4">
    <source>
        <dbReference type="WBParaSite" id="MBELARI_LOCUS17376"/>
    </source>
</evidence>
<dbReference type="WBParaSite" id="MBELARI_LOCUS17376">
    <property type="protein sequence ID" value="MBELARI_LOCUS17376"/>
    <property type="gene ID" value="MBELARI_LOCUS17376"/>
</dbReference>
<keyword evidence="3" id="KW-1185">Reference proteome</keyword>
<organism evidence="3 4">
    <name type="scientific">Mesorhabditis belari</name>
    <dbReference type="NCBI Taxonomy" id="2138241"/>
    <lineage>
        <taxon>Eukaryota</taxon>
        <taxon>Metazoa</taxon>
        <taxon>Ecdysozoa</taxon>
        <taxon>Nematoda</taxon>
        <taxon>Chromadorea</taxon>
        <taxon>Rhabditida</taxon>
        <taxon>Rhabditina</taxon>
        <taxon>Rhabditomorpha</taxon>
        <taxon>Rhabditoidea</taxon>
        <taxon>Rhabditidae</taxon>
        <taxon>Mesorhabditinae</taxon>
        <taxon>Mesorhabditis</taxon>
    </lineage>
</organism>
<evidence type="ECO:0000256" key="1">
    <source>
        <dbReference type="ARBA" id="ARBA00008315"/>
    </source>
</evidence>